<keyword evidence="1" id="KW-1133">Transmembrane helix</keyword>
<keyword evidence="1" id="KW-0472">Membrane</keyword>
<keyword evidence="1" id="KW-0812">Transmembrane</keyword>
<dbReference type="EMBL" id="OU015568">
    <property type="protein sequence ID" value="CAG5077876.1"/>
    <property type="molecule type" value="Genomic_DNA"/>
</dbReference>
<proteinExistence type="predicted"/>
<keyword evidence="3" id="KW-1185">Reference proteome</keyword>
<dbReference type="Proteomes" id="UP001158576">
    <property type="component" value="Chromosome PAR"/>
</dbReference>
<evidence type="ECO:0000313" key="3">
    <source>
        <dbReference type="Proteomes" id="UP001158576"/>
    </source>
</evidence>
<reference evidence="2 3" key="1">
    <citation type="submission" date="2021-04" db="EMBL/GenBank/DDBJ databases">
        <authorList>
            <person name="Bliznina A."/>
        </authorList>
    </citation>
    <scope>NUCLEOTIDE SEQUENCE [LARGE SCALE GENOMIC DNA]</scope>
</reference>
<gene>
    <name evidence="2" type="ORF">OKIOD_LOCUS392</name>
</gene>
<protein>
    <submittedName>
        <fullName evidence="2">Oidioi.mRNA.OKI2018_I69.PAR.g8834.t1.cds</fullName>
    </submittedName>
</protein>
<evidence type="ECO:0000313" key="2">
    <source>
        <dbReference type="EMBL" id="CAG5077876.1"/>
    </source>
</evidence>
<accession>A0ABN7RN79</accession>
<sequence length="77" mass="8756">MKNEQTGYGSFKPMLWFFIILWGILGFIALGFFFYLKCAELLKTKKHSTSAVQGHARGQKLLGTHQNVVSNNHTRVV</sequence>
<evidence type="ECO:0000256" key="1">
    <source>
        <dbReference type="SAM" id="Phobius"/>
    </source>
</evidence>
<name>A0ABN7RN79_OIKDI</name>
<organism evidence="2 3">
    <name type="scientific">Oikopleura dioica</name>
    <name type="common">Tunicate</name>
    <dbReference type="NCBI Taxonomy" id="34765"/>
    <lineage>
        <taxon>Eukaryota</taxon>
        <taxon>Metazoa</taxon>
        <taxon>Chordata</taxon>
        <taxon>Tunicata</taxon>
        <taxon>Appendicularia</taxon>
        <taxon>Copelata</taxon>
        <taxon>Oikopleuridae</taxon>
        <taxon>Oikopleura</taxon>
    </lineage>
</organism>
<feature type="transmembrane region" description="Helical" evidence="1">
    <location>
        <begin position="15"/>
        <end position="36"/>
    </location>
</feature>